<dbReference type="FunFam" id="3.60.20.30:FF:000001">
    <property type="entry name" value="Isoaspartyl peptidase/L-asparaginase"/>
    <property type="match status" value="1"/>
</dbReference>
<reference evidence="10" key="1">
    <citation type="journal article" date="2013" name="Proc. Natl. Acad. Sci. U.S.A.">
        <title>Genome structure and metabolic features in the red seaweed Chondrus crispus shed light on evolution of the Archaeplastida.</title>
        <authorList>
            <person name="Collen J."/>
            <person name="Porcel B."/>
            <person name="Carre W."/>
            <person name="Ball S.G."/>
            <person name="Chaparro C."/>
            <person name="Tonon T."/>
            <person name="Barbeyron T."/>
            <person name="Michel G."/>
            <person name="Noel B."/>
            <person name="Valentin K."/>
            <person name="Elias M."/>
            <person name="Artiguenave F."/>
            <person name="Arun A."/>
            <person name="Aury J.M."/>
            <person name="Barbosa-Neto J.F."/>
            <person name="Bothwell J.H."/>
            <person name="Bouget F.Y."/>
            <person name="Brillet L."/>
            <person name="Cabello-Hurtado F."/>
            <person name="Capella-Gutierrez S."/>
            <person name="Charrier B."/>
            <person name="Cladiere L."/>
            <person name="Cock J.M."/>
            <person name="Coelho S.M."/>
            <person name="Colleoni C."/>
            <person name="Czjzek M."/>
            <person name="Da Silva C."/>
            <person name="Delage L."/>
            <person name="Denoeud F."/>
            <person name="Deschamps P."/>
            <person name="Dittami S.M."/>
            <person name="Gabaldon T."/>
            <person name="Gachon C.M."/>
            <person name="Groisillier A."/>
            <person name="Herve C."/>
            <person name="Jabbari K."/>
            <person name="Katinka M."/>
            <person name="Kloareg B."/>
            <person name="Kowalczyk N."/>
            <person name="Labadie K."/>
            <person name="Leblanc C."/>
            <person name="Lopez P.J."/>
            <person name="McLachlan D.H."/>
            <person name="Meslet-Cladiere L."/>
            <person name="Moustafa A."/>
            <person name="Nehr Z."/>
            <person name="Nyvall Collen P."/>
            <person name="Panaud O."/>
            <person name="Partensky F."/>
            <person name="Poulain J."/>
            <person name="Rensing S.A."/>
            <person name="Rousvoal S."/>
            <person name="Samson G."/>
            <person name="Symeonidi A."/>
            <person name="Weissenbach J."/>
            <person name="Zambounis A."/>
            <person name="Wincker P."/>
            <person name="Boyen C."/>
        </authorList>
    </citation>
    <scope>NUCLEOTIDE SEQUENCE [LARGE SCALE GENOMIC DNA]</scope>
    <source>
        <strain evidence="10">cv. Stackhouse</strain>
    </source>
</reference>
<dbReference type="PhylomeDB" id="R7QPU9"/>
<evidence type="ECO:0000256" key="1">
    <source>
        <dbReference type="ARBA" id="ARBA00000306"/>
    </source>
</evidence>
<dbReference type="PANTHER" id="PTHR10188">
    <property type="entry name" value="L-ASPARAGINASE"/>
    <property type="match status" value="1"/>
</dbReference>
<dbReference type="Gramene" id="CDF39481">
    <property type="protein sequence ID" value="CDF39481"/>
    <property type="gene ID" value="CHC_T00000306001"/>
</dbReference>
<keyword evidence="3" id="KW-0645">Protease</keyword>
<dbReference type="CDD" id="cd04701">
    <property type="entry name" value="Asparaginase_2"/>
    <property type="match status" value="1"/>
</dbReference>
<dbReference type="OrthoDB" id="2262349at2759"/>
<evidence type="ECO:0000256" key="7">
    <source>
        <dbReference type="PIRSR" id="PIRSR600246-2"/>
    </source>
</evidence>
<evidence type="ECO:0000256" key="5">
    <source>
        <dbReference type="ARBA" id="ARBA00022813"/>
    </source>
</evidence>
<dbReference type="Pfam" id="PF01112">
    <property type="entry name" value="Asparaginase_2"/>
    <property type="match status" value="1"/>
</dbReference>
<dbReference type="RefSeq" id="XP_005719392.1">
    <property type="nucleotide sequence ID" value="XM_005719335.1"/>
</dbReference>
<accession>R7QPU9</accession>
<evidence type="ECO:0000256" key="2">
    <source>
        <dbReference type="ARBA" id="ARBA00012879"/>
    </source>
</evidence>
<dbReference type="EMBL" id="HG002044">
    <property type="protein sequence ID" value="CDF39481.1"/>
    <property type="molecule type" value="Genomic_DNA"/>
</dbReference>
<dbReference type="KEGG" id="ccp:CHC_T00000306001"/>
<gene>
    <name evidence="9" type="ORF">CHC_T00000306001</name>
</gene>
<dbReference type="SUPFAM" id="SSF56235">
    <property type="entry name" value="N-terminal nucleophile aminohydrolases (Ntn hydrolases)"/>
    <property type="match status" value="1"/>
</dbReference>
<feature type="active site" description="Nucleophile" evidence="6">
    <location>
        <position position="211"/>
    </location>
</feature>
<name>R7QPU9_CHOCR</name>
<dbReference type="Proteomes" id="UP000012073">
    <property type="component" value="Unassembled WGS sequence"/>
</dbReference>
<protein>
    <recommendedName>
        <fullName evidence="2">beta-aspartyl-peptidase</fullName>
        <ecNumber evidence="2">3.4.19.5</ecNumber>
    </recommendedName>
</protein>
<sequence length="343" mass="36572">MSNTGHWAIAIHGGAGLISRETAPQPYEQALKTALDEAHAVLEAGRNTDNALPWDEVEAVFPPTAVAAALAAVESLETCPLFNAGRGAVLNDRAFVENEALVMDGATMKSGATCGLRTIVHPARLAALIYTMADFQFLGFQAAERFADKFQGLIEKREPGWFVTDRRKATLLKAQSRKAAELDHTGEGMLTNSEVPEQDEVQAKNNGEGETVGATICDGAGNVACVTSTGGVTNKWEGRIGDTPVVGAGSYASNKSCGISGTGWGEQFIRFSAASRVCFAVEYGGMSVKDAMYEVVHKTFPESTGGFVAVTPSGEIVMDFNTVGMYRAGRNWQGEDFVKIWDD</sequence>
<dbReference type="Gene3D" id="3.60.20.30">
    <property type="entry name" value="(Glycosyl)asparaginase"/>
    <property type="match status" value="1"/>
</dbReference>
<dbReference type="GeneID" id="17327111"/>
<keyword evidence="5" id="KW-0068">Autocatalytic cleavage</keyword>
<keyword evidence="4" id="KW-0378">Hydrolase</keyword>
<proteinExistence type="predicted"/>
<evidence type="ECO:0000256" key="4">
    <source>
        <dbReference type="ARBA" id="ARBA00022801"/>
    </source>
</evidence>
<evidence type="ECO:0000313" key="9">
    <source>
        <dbReference type="EMBL" id="CDF39481.1"/>
    </source>
</evidence>
<keyword evidence="10" id="KW-1185">Reference proteome</keyword>
<dbReference type="STRING" id="2769.R7QPU9"/>
<comment type="catalytic activity">
    <reaction evidence="1">
        <text>Cleavage of a beta-linked Asp residue from the N-terminus of a polypeptide.</text>
        <dbReference type="EC" id="3.4.19.5"/>
    </reaction>
</comment>
<dbReference type="AlphaFoldDB" id="R7QPU9"/>
<dbReference type="GO" id="GO:0006508">
    <property type="term" value="P:proteolysis"/>
    <property type="evidence" value="ECO:0007669"/>
    <property type="project" value="UniProtKB-KW"/>
</dbReference>
<evidence type="ECO:0000256" key="3">
    <source>
        <dbReference type="ARBA" id="ARBA00022670"/>
    </source>
</evidence>
<dbReference type="PANTHER" id="PTHR10188:SF6">
    <property type="entry name" value="N(4)-(BETA-N-ACETYLGLUCOSAMINYL)-L-ASPARAGINASE"/>
    <property type="match status" value="1"/>
</dbReference>
<feature type="binding site" evidence="7">
    <location>
        <begin position="262"/>
        <end position="265"/>
    </location>
    <ligand>
        <name>substrate</name>
    </ligand>
</feature>
<feature type="site" description="Cleavage; by autolysis" evidence="8">
    <location>
        <begin position="210"/>
        <end position="211"/>
    </location>
</feature>
<dbReference type="EC" id="3.4.19.5" evidence="2"/>
<evidence type="ECO:0000256" key="8">
    <source>
        <dbReference type="PIRSR" id="PIRSR600246-3"/>
    </source>
</evidence>
<dbReference type="InterPro" id="IPR029055">
    <property type="entry name" value="Ntn_hydrolases_N"/>
</dbReference>
<organism evidence="9 10">
    <name type="scientific">Chondrus crispus</name>
    <name type="common">Carrageen Irish moss</name>
    <name type="synonym">Polymorpha crispa</name>
    <dbReference type="NCBI Taxonomy" id="2769"/>
    <lineage>
        <taxon>Eukaryota</taxon>
        <taxon>Rhodophyta</taxon>
        <taxon>Florideophyceae</taxon>
        <taxon>Rhodymeniophycidae</taxon>
        <taxon>Gigartinales</taxon>
        <taxon>Gigartinaceae</taxon>
        <taxon>Chondrus</taxon>
    </lineage>
</organism>
<dbReference type="GO" id="GO:0008798">
    <property type="term" value="F:beta-aspartyl-peptidase activity"/>
    <property type="evidence" value="ECO:0007669"/>
    <property type="project" value="UniProtKB-EC"/>
</dbReference>
<dbReference type="InterPro" id="IPR000246">
    <property type="entry name" value="Peptidase_T2"/>
</dbReference>
<evidence type="ECO:0000313" key="10">
    <source>
        <dbReference type="Proteomes" id="UP000012073"/>
    </source>
</evidence>
<evidence type="ECO:0000256" key="6">
    <source>
        <dbReference type="PIRSR" id="PIRSR600246-1"/>
    </source>
</evidence>
<dbReference type="GO" id="GO:0016811">
    <property type="term" value="F:hydrolase activity, acting on carbon-nitrogen (but not peptide) bonds, in linear amides"/>
    <property type="evidence" value="ECO:0007669"/>
    <property type="project" value="UniProtKB-ARBA"/>
</dbReference>
<feature type="binding site" evidence="7">
    <location>
        <begin position="239"/>
        <end position="242"/>
    </location>
    <ligand>
        <name>substrate</name>
    </ligand>
</feature>